<dbReference type="InterPro" id="IPR052733">
    <property type="entry name" value="Chloroplast_QOR"/>
</dbReference>
<proteinExistence type="predicted"/>
<dbReference type="PROSITE" id="PS01162">
    <property type="entry name" value="QOR_ZETA_CRYSTAL"/>
    <property type="match status" value="1"/>
</dbReference>
<dbReference type="PANTHER" id="PTHR44013">
    <property type="entry name" value="ZINC-TYPE ALCOHOL DEHYDROGENASE-LIKE PROTEIN C16A3.02C"/>
    <property type="match status" value="1"/>
</dbReference>
<dbReference type="Pfam" id="PF08240">
    <property type="entry name" value="ADH_N"/>
    <property type="match status" value="1"/>
</dbReference>
<dbReference type="GO" id="GO:0016491">
    <property type="term" value="F:oxidoreductase activity"/>
    <property type="evidence" value="ECO:0007669"/>
    <property type="project" value="InterPro"/>
</dbReference>
<dbReference type="InterPro" id="IPR020843">
    <property type="entry name" value="ER"/>
</dbReference>
<dbReference type="Gene3D" id="3.40.50.720">
    <property type="entry name" value="NAD(P)-binding Rossmann-like Domain"/>
    <property type="match status" value="1"/>
</dbReference>
<protein>
    <submittedName>
        <fullName evidence="2">Zinc-binding dehydrogenase</fullName>
    </submittedName>
</protein>
<dbReference type="Pfam" id="PF13602">
    <property type="entry name" value="ADH_zinc_N_2"/>
    <property type="match status" value="1"/>
</dbReference>
<dbReference type="Gene3D" id="3.90.180.10">
    <property type="entry name" value="Medium-chain alcohol dehydrogenases, catalytic domain"/>
    <property type="match status" value="1"/>
</dbReference>
<dbReference type="SUPFAM" id="SSF51735">
    <property type="entry name" value="NAD(P)-binding Rossmann-fold domains"/>
    <property type="match status" value="1"/>
</dbReference>
<dbReference type="AlphaFoldDB" id="A0A6P0UPT7"/>
<dbReference type="EMBL" id="JAABOO010000004">
    <property type="protein sequence ID" value="NER15354.1"/>
    <property type="molecule type" value="Genomic_DNA"/>
</dbReference>
<reference evidence="2 3" key="1">
    <citation type="submission" date="2020-01" db="EMBL/GenBank/DDBJ databases">
        <title>Leptobacterium flavescens.</title>
        <authorList>
            <person name="Wang G."/>
        </authorList>
    </citation>
    <scope>NUCLEOTIDE SEQUENCE [LARGE SCALE GENOMIC DNA]</scope>
    <source>
        <strain evidence="2 3">KCTC 22160</strain>
    </source>
</reference>
<name>A0A6P0UPT7_9FLAO</name>
<keyword evidence="3" id="KW-1185">Reference proteome</keyword>
<dbReference type="CDD" id="cd08267">
    <property type="entry name" value="MDR1"/>
    <property type="match status" value="1"/>
</dbReference>
<dbReference type="SMART" id="SM00829">
    <property type="entry name" value="PKS_ER"/>
    <property type="match status" value="1"/>
</dbReference>
<comment type="caution">
    <text evidence="2">The sequence shown here is derived from an EMBL/GenBank/DDBJ whole genome shotgun (WGS) entry which is preliminary data.</text>
</comment>
<dbReference type="InterPro" id="IPR011032">
    <property type="entry name" value="GroES-like_sf"/>
</dbReference>
<dbReference type="SUPFAM" id="SSF50129">
    <property type="entry name" value="GroES-like"/>
    <property type="match status" value="1"/>
</dbReference>
<sequence length="321" mass="35361">MKVMAFQKYGSPETLKLKEIEKPVPKDNELLIKVHACSVNSWDWDLLKGTPLVNRMMFGWRKPKITALGCDIAGVVEETGSTIKAFKKGDQVFGDISRNGWSGFAEYVCVSEDSLTVKPSEMTFEVAASLPQAAAMAVQSLYDKIKIKPGQKILVNGAGGGVGTIVVQLARHLGAEITAVDKEEKFDLLRSLGADHCIDYKKEDFSKKGEKYDLIIDVVGKHSIFELKKVLNPKGVYRMVGGSASLIFQLVFLGPLISRLSGRKLGILVHEPNKHMKFLLELIASGKVVPIVDRTYQLEQLPQALWHLGEGKVQGKVVVTI</sequence>
<evidence type="ECO:0000313" key="2">
    <source>
        <dbReference type="EMBL" id="NER15354.1"/>
    </source>
</evidence>
<dbReference type="GO" id="GO:0008270">
    <property type="term" value="F:zinc ion binding"/>
    <property type="evidence" value="ECO:0007669"/>
    <property type="project" value="InterPro"/>
</dbReference>
<accession>A0A6P0UPT7</accession>
<dbReference type="Proteomes" id="UP000468581">
    <property type="component" value="Unassembled WGS sequence"/>
</dbReference>
<gene>
    <name evidence="2" type="ORF">GWK08_18005</name>
</gene>
<evidence type="ECO:0000313" key="3">
    <source>
        <dbReference type="Proteomes" id="UP000468581"/>
    </source>
</evidence>
<dbReference type="PANTHER" id="PTHR44013:SF1">
    <property type="entry name" value="ZINC-TYPE ALCOHOL DEHYDROGENASE-LIKE PROTEIN C16A3.02C"/>
    <property type="match status" value="1"/>
</dbReference>
<dbReference type="InterPro" id="IPR013154">
    <property type="entry name" value="ADH-like_N"/>
</dbReference>
<feature type="domain" description="Enoyl reductase (ER)" evidence="1">
    <location>
        <begin position="10"/>
        <end position="319"/>
    </location>
</feature>
<organism evidence="2 3">
    <name type="scientific">Leptobacterium flavescens</name>
    <dbReference type="NCBI Taxonomy" id="472055"/>
    <lineage>
        <taxon>Bacteria</taxon>
        <taxon>Pseudomonadati</taxon>
        <taxon>Bacteroidota</taxon>
        <taxon>Flavobacteriia</taxon>
        <taxon>Flavobacteriales</taxon>
        <taxon>Flavobacteriaceae</taxon>
        <taxon>Leptobacterium</taxon>
    </lineage>
</organism>
<evidence type="ECO:0000259" key="1">
    <source>
        <dbReference type="SMART" id="SM00829"/>
    </source>
</evidence>
<dbReference type="InterPro" id="IPR002364">
    <property type="entry name" value="Quin_OxRdtase/zeta-crystal_CS"/>
</dbReference>
<dbReference type="InterPro" id="IPR036291">
    <property type="entry name" value="NAD(P)-bd_dom_sf"/>
</dbReference>